<evidence type="ECO:0000313" key="1">
    <source>
        <dbReference type="EMBL" id="CCX12146.1"/>
    </source>
</evidence>
<evidence type="ECO:0000313" key="2">
    <source>
        <dbReference type="Proteomes" id="UP000018144"/>
    </source>
</evidence>
<sequence length="38" mass="4266">MHNQLMHGLSITSELSEITSKLSGLCQKLDAIMYSTQR</sequence>
<dbReference type="Proteomes" id="UP000018144">
    <property type="component" value="Unassembled WGS sequence"/>
</dbReference>
<proteinExistence type="predicted"/>
<organism evidence="1 2">
    <name type="scientific">Pyronema omphalodes (strain CBS 100304)</name>
    <name type="common">Pyronema confluens</name>
    <dbReference type="NCBI Taxonomy" id="1076935"/>
    <lineage>
        <taxon>Eukaryota</taxon>
        <taxon>Fungi</taxon>
        <taxon>Dikarya</taxon>
        <taxon>Ascomycota</taxon>
        <taxon>Pezizomycotina</taxon>
        <taxon>Pezizomycetes</taxon>
        <taxon>Pezizales</taxon>
        <taxon>Pyronemataceae</taxon>
        <taxon>Pyronema</taxon>
    </lineage>
</organism>
<protein>
    <submittedName>
        <fullName evidence="1">Uncharacterized protein</fullName>
    </submittedName>
</protein>
<gene>
    <name evidence="1" type="ORF">PCON_11740</name>
</gene>
<accession>U4L5Q5</accession>
<keyword evidence="2" id="KW-1185">Reference proteome</keyword>
<name>U4L5Q5_PYROM</name>
<dbReference type="AlphaFoldDB" id="U4L5Q5"/>
<reference evidence="1 2" key="1">
    <citation type="journal article" date="2013" name="PLoS Genet.">
        <title>The genome and development-dependent transcriptomes of Pyronema confluens: a window into fungal evolution.</title>
        <authorList>
            <person name="Traeger S."/>
            <person name="Altegoer F."/>
            <person name="Freitag M."/>
            <person name="Gabaldon T."/>
            <person name="Kempken F."/>
            <person name="Kumar A."/>
            <person name="Marcet-Houben M."/>
            <person name="Poggeler S."/>
            <person name="Stajich J.E."/>
            <person name="Nowrousian M."/>
        </authorList>
    </citation>
    <scope>NUCLEOTIDE SEQUENCE [LARGE SCALE GENOMIC DNA]</scope>
    <source>
        <strain evidence="2">CBS 100304</strain>
        <tissue evidence="1">Vegetative mycelium</tissue>
    </source>
</reference>
<dbReference type="EMBL" id="HF935680">
    <property type="protein sequence ID" value="CCX12146.1"/>
    <property type="molecule type" value="Genomic_DNA"/>
</dbReference>